<dbReference type="EMBL" id="JAPJZH010000001">
    <property type="protein sequence ID" value="MDA4843989.1"/>
    <property type="molecule type" value="Genomic_DNA"/>
</dbReference>
<protein>
    <submittedName>
        <fullName evidence="1">Uncharacterized protein</fullName>
    </submittedName>
</protein>
<reference evidence="1" key="1">
    <citation type="submission" date="2022-11" db="EMBL/GenBank/DDBJ databases">
        <title>Hoeflea poritis sp. nov., isolated from scleractinian coral Porites lutea.</title>
        <authorList>
            <person name="Zhang G."/>
            <person name="Wei Q."/>
            <person name="Cai L."/>
        </authorList>
    </citation>
    <scope>NUCLEOTIDE SEQUENCE</scope>
    <source>
        <strain evidence="1">E7-10</strain>
    </source>
</reference>
<evidence type="ECO:0000313" key="2">
    <source>
        <dbReference type="Proteomes" id="UP001148313"/>
    </source>
</evidence>
<accession>A0ABT4VH12</accession>
<name>A0ABT4VH12_9HYPH</name>
<gene>
    <name evidence="1" type="ORF">OOZ53_01445</name>
</gene>
<dbReference type="RefSeq" id="WP_271087507.1">
    <property type="nucleotide sequence ID" value="NZ_JAPJZH010000001.1"/>
</dbReference>
<dbReference type="Proteomes" id="UP001148313">
    <property type="component" value="Unassembled WGS sequence"/>
</dbReference>
<sequence>MLLLIWSSSIGLAVMASPTNKFSPVDLPLYEQITRLKKGVPTAGPKQEELSFGRVPLANHEYTIIRYCSEKIEGPCPASIYRDEITDENYFGSIILPALSTTADTALKLCETCTPELPILFSAHHGSFYENGCFIALIFADEGVLQFFGCPSSD</sequence>
<comment type="caution">
    <text evidence="1">The sequence shown here is derived from an EMBL/GenBank/DDBJ whole genome shotgun (WGS) entry which is preliminary data.</text>
</comment>
<proteinExistence type="predicted"/>
<evidence type="ECO:0000313" key="1">
    <source>
        <dbReference type="EMBL" id="MDA4843989.1"/>
    </source>
</evidence>
<keyword evidence="2" id="KW-1185">Reference proteome</keyword>
<organism evidence="1 2">
    <name type="scientific">Hoeflea poritis</name>
    <dbReference type="NCBI Taxonomy" id="2993659"/>
    <lineage>
        <taxon>Bacteria</taxon>
        <taxon>Pseudomonadati</taxon>
        <taxon>Pseudomonadota</taxon>
        <taxon>Alphaproteobacteria</taxon>
        <taxon>Hyphomicrobiales</taxon>
        <taxon>Rhizobiaceae</taxon>
        <taxon>Hoeflea</taxon>
    </lineage>
</organism>